<sequence>MSRRPGHSVIVVPVPELDAVVRDRTARYDDSYVSTDPAFVHAHITLLGPWLDEPTARDLETVERVLASEPAFDVRLATLGEFPDGILHLRPEPAAPLARMTSRLAEAFPQTPPYEGRYPEVVPHLTLDHRATGASVEGLGAELDLPVTTRVDRVDLQWWANDDCRVLRTWRWGR</sequence>
<reference evidence="1 2" key="1">
    <citation type="submission" date="2018-03" db="EMBL/GenBank/DDBJ databases">
        <authorList>
            <person name="Keele B.F."/>
        </authorList>
    </citation>
    <scope>NUCLEOTIDE SEQUENCE [LARGE SCALE GENOMIC DNA]</scope>
    <source>
        <strain evidence="1 2">IB-3</strain>
    </source>
</reference>
<dbReference type="SUPFAM" id="SSF55144">
    <property type="entry name" value="LigT-like"/>
    <property type="match status" value="1"/>
</dbReference>
<proteinExistence type="predicted"/>
<dbReference type="RefSeq" id="WP_108345039.1">
    <property type="nucleotide sequence ID" value="NZ_PYXZ01000006.1"/>
</dbReference>
<dbReference type="Proteomes" id="UP000244867">
    <property type="component" value="Unassembled WGS sequence"/>
</dbReference>
<accession>A0A2R7YUZ5</accession>
<organism evidence="1 2">
    <name type="scientific">Nocardioides currus</name>
    <dbReference type="NCBI Taxonomy" id="2133958"/>
    <lineage>
        <taxon>Bacteria</taxon>
        <taxon>Bacillati</taxon>
        <taxon>Actinomycetota</taxon>
        <taxon>Actinomycetes</taxon>
        <taxon>Propionibacteriales</taxon>
        <taxon>Nocardioidaceae</taxon>
        <taxon>Nocardioides</taxon>
    </lineage>
</organism>
<evidence type="ECO:0008006" key="3">
    <source>
        <dbReference type="Google" id="ProtNLM"/>
    </source>
</evidence>
<gene>
    <name evidence="1" type="ORF">C7S10_13865</name>
</gene>
<dbReference type="EMBL" id="PYXZ01000006">
    <property type="protein sequence ID" value="PUA80230.1"/>
    <property type="molecule type" value="Genomic_DNA"/>
</dbReference>
<dbReference type="Pfam" id="PF13563">
    <property type="entry name" value="2_5_RNA_ligase2"/>
    <property type="match status" value="1"/>
</dbReference>
<dbReference type="Gene3D" id="3.90.1140.10">
    <property type="entry name" value="Cyclic phosphodiesterase"/>
    <property type="match status" value="1"/>
</dbReference>
<dbReference type="AlphaFoldDB" id="A0A2R7YUZ5"/>
<evidence type="ECO:0000313" key="1">
    <source>
        <dbReference type="EMBL" id="PUA80230.1"/>
    </source>
</evidence>
<keyword evidence="2" id="KW-1185">Reference proteome</keyword>
<comment type="caution">
    <text evidence="1">The sequence shown here is derived from an EMBL/GenBank/DDBJ whole genome shotgun (WGS) entry which is preliminary data.</text>
</comment>
<evidence type="ECO:0000313" key="2">
    <source>
        <dbReference type="Proteomes" id="UP000244867"/>
    </source>
</evidence>
<name>A0A2R7YUZ5_9ACTN</name>
<protein>
    <recommendedName>
        <fullName evidence="3">2'-5' RNA ligase family protein</fullName>
    </recommendedName>
</protein>
<dbReference type="InterPro" id="IPR009097">
    <property type="entry name" value="Cyclic_Pdiesterase"/>
</dbReference>
<dbReference type="OrthoDB" id="2082235at2"/>